<feature type="transmembrane region" description="Helical" evidence="1">
    <location>
        <begin position="38"/>
        <end position="55"/>
    </location>
</feature>
<keyword evidence="1" id="KW-1133">Transmembrane helix</keyword>
<dbReference type="RefSeq" id="WP_085757017.1">
    <property type="nucleotide sequence ID" value="NZ_CP019343.1"/>
</dbReference>
<evidence type="ECO:0000256" key="1">
    <source>
        <dbReference type="SAM" id="Phobius"/>
    </source>
</evidence>
<feature type="transmembrane region" description="Helical" evidence="1">
    <location>
        <begin position="249"/>
        <end position="266"/>
    </location>
</feature>
<protein>
    <submittedName>
        <fullName evidence="2">Uncharacterized protein</fullName>
    </submittedName>
</protein>
<keyword evidence="1" id="KW-0472">Membrane</keyword>
<feature type="transmembrane region" description="Helical" evidence="1">
    <location>
        <begin position="217"/>
        <end position="237"/>
    </location>
</feature>
<organism evidence="2 3">
    <name type="scientific">Oceanicoccus sagamiensis</name>
    <dbReference type="NCBI Taxonomy" id="716816"/>
    <lineage>
        <taxon>Bacteria</taxon>
        <taxon>Pseudomonadati</taxon>
        <taxon>Pseudomonadota</taxon>
        <taxon>Gammaproteobacteria</taxon>
        <taxon>Cellvibrionales</taxon>
        <taxon>Spongiibacteraceae</taxon>
        <taxon>Oceanicoccus</taxon>
    </lineage>
</organism>
<gene>
    <name evidence="2" type="ORF">BST96_01675</name>
</gene>
<dbReference type="OrthoDB" id="597398at2"/>
<feature type="transmembrane region" description="Helical" evidence="1">
    <location>
        <begin position="159"/>
        <end position="181"/>
    </location>
</feature>
<dbReference type="AlphaFoldDB" id="A0A1X9NAG8"/>
<dbReference type="Proteomes" id="UP000193450">
    <property type="component" value="Chromosome"/>
</dbReference>
<dbReference type="EMBL" id="CP019343">
    <property type="protein sequence ID" value="ARN72925.1"/>
    <property type="molecule type" value="Genomic_DNA"/>
</dbReference>
<dbReference type="KEGG" id="osg:BST96_01675"/>
<keyword evidence="1" id="KW-0812">Transmembrane</keyword>
<feature type="transmembrane region" description="Helical" evidence="1">
    <location>
        <begin position="187"/>
        <end position="205"/>
    </location>
</feature>
<feature type="transmembrane region" description="Helical" evidence="1">
    <location>
        <begin position="67"/>
        <end position="88"/>
    </location>
</feature>
<feature type="transmembrane region" description="Helical" evidence="1">
    <location>
        <begin position="108"/>
        <end position="128"/>
    </location>
</feature>
<reference evidence="2 3" key="1">
    <citation type="submission" date="2016-11" db="EMBL/GenBank/DDBJ databases">
        <title>Trade-off between light-utilization and light-protection in marine flavobacteria.</title>
        <authorList>
            <person name="Kumagai Y."/>
        </authorList>
    </citation>
    <scope>NUCLEOTIDE SEQUENCE [LARGE SCALE GENOMIC DNA]</scope>
    <source>
        <strain evidence="2 3">NBRC 107125</strain>
    </source>
</reference>
<name>A0A1X9NAG8_9GAMM</name>
<keyword evidence="3" id="KW-1185">Reference proteome</keyword>
<evidence type="ECO:0000313" key="3">
    <source>
        <dbReference type="Proteomes" id="UP000193450"/>
    </source>
</evidence>
<evidence type="ECO:0000313" key="2">
    <source>
        <dbReference type="EMBL" id="ARN72925.1"/>
    </source>
</evidence>
<accession>A0A1X9NAG8</accession>
<sequence>MIEQRNVLISLLALITIFLGQALSRTINRVIVESINDWMLVGFIAVGIAGVIVLATQINTPGIKGTLSGFIAGLLIWRGFVDGPMRVFAEIFSMGAIDFGGFPLSGRYALLMSTLPVMLAMLVLYGLLSQETRCNFMRFTLRCLRWSPGKPTPAMPRSVARITAVETVFVQWGIFLLFLFLGGALSSPFYIAMLVWLVYLLYQLLKLSQVDYAFRYAIPVCVILFSLVEVGAFFGLYPEPWQKPAEYPVTIAVMSIVFIGCLFQLVKMQKTKT</sequence>
<proteinExistence type="predicted"/>